<dbReference type="Proteomes" id="UP000280726">
    <property type="component" value="Unassembled WGS sequence"/>
</dbReference>
<proteinExistence type="predicted"/>
<organism evidence="1 2">
    <name type="scientific">Georgenia muralis</name>
    <dbReference type="NCBI Taxonomy" id="154117"/>
    <lineage>
        <taxon>Bacteria</taxon>
        <taxon>Bacillati</taxon>
        <taxon>Actinomycetota</taxon>
        <taxon>Actinomycetes</taxon>
        <taxon>Micrococcales</taxon>
        <taxon>Bogoriellaceae</taxon>
        <taxon>Georgenia</taxon>
    </lineage>
</organism>
<comment type="caution">
    <text evidence="1">The sequence shown here is derived from an EMBL/GenBank/DDBJ whole genome shotgun (WGS) entry which is preliminary data.</text>
</comment>
<protein>
    <submittedName>
        <fullName evidence="1">Uncharacterized protein</fullName>
    </submittedName>
</protein>
<reference evidence="1 2" key="1">
    <citation type="submission" date="2018-11" db="EMBL/GenBank/DDBJ databases">
        <title>Sequencing the genomes of 1000 actinobacteria strains.</title>
        <authorList>
            <person name="Klenk H.-P."/>
        </authorList>
    </citation>
    <scope>NUCLEOTIDE SEQUENCE [LARGE SCALE GENOMIC DNA]</scope>
    <source>
        <strain evidence="1 2">DSM 14418</strain>
    </source>
</reference>
<evidence type="ECO:0000313" key="2">
    <source>
        <dbReference type="Proteomes" id="UP000280726"/>
    </source>
</evidence>
<sequence length="90" mass="9770">MTTRDSGLPFTVQLADDGSDPIEIHDHLTSLRMSVIQEGTVGALDEDAWNVPGAHESAIYVGPGVPGSGEWEFIEVHCLPWILDKTPPMD</sequence>
<name>A0A3N4Z957_9MICO</name>
<keyword evidence="2" id="KW-1185">Reference proteome</keyword>
<evidence type="ECO:0000313" key="1">
    <source>
        <dbReference type="EMBL" id="RPF28564.1"/>
    </source>
</evidence>
<gene>
    <name evidence="1" type="ORF">EDD32_3097</name>
</gene>
<dbReference type="EMBL" id="RKRA01000001">
    <property type="protein sequence ID" value="RPF28564.1"/>
    <property type="molecule type" value="Genomic_DNA"/>
</dbReference>
<dbReference type="OrthoDB" id="9798761at2"/>
<dbReference type="RefSeq" id="WP_123918874.1">
    <property type="nucleotide sequence ID" value="NZ_RKRA01000001.1"/>
</dbReference>
<accession>A0A3N4Z957</accession>
<dbReference type="AlphaFoldDB" id="A0A3N4Z957"/>